<sequence length="196" mass="21011">MFRSKARSGHPSLFSSAKTAAPVPARHPALREALVVASLDAAVRAISHVATANAGSAQVDVDAVIIGKDDGRFVLDVVPARRVRHLDEEGLVQIALRQLGLRQFVVTAEDLAAEPRRSNCREVWSYNNLPVPAAARIGILKIVADEGPLEFGRLLELIRSDRDPSAAVLALACSDLLELDLASTPLGPMTIVRSRT</sequence>
<dbReference type="RefSeq" id="WP_284269449.1">
    <property type="nucleotide sequence ID" value="NZ_BSOW01000018.1"/>
</dbReference>
<dbReference type="EMBL" id="BSOW01000018">
    <property type="protein sequence ID" value="GLR88197.1"/>
    <property type="molecule type" value="Genomic_DNA"/>
</dbReference>
<evidence type="ECO:0000313" key="2">
    <source>
        <dbReference type="Proteomes" id="UP001156905"/>
    </source>
</evidence>
<protein>
    <submittedName>
        <fullName evidence="1">Uncharacterized protein</fullName>
    </submittedName>
</protein>
<comment type="caution">
    <text evidence="1">The sequence shown here is derived from an EMBL/GenBank/DDBJ whole genome shotgun (WGS) entry which is preliminary data.</text>
</comment>
<name>A0ABQ6B1C5_9BRAD</name>
<reference evidence="2" key="1">
    <citation type="journal article" date="2019" name="Int. J. Syst. Evol. Microbiol.">
        <title>The Global Catalogue of Microorganisms (GCM) 10K type strain sequencing project: providing services to taxonomists for standard genome sequencing and annotation.</title>
        <authorList>
            <consortium name="The Broad Institute Genomics Platform"/>
            <consortium name="The Broad Institute Genome Sequencing Center for Infectious Disease"/>
            <person name="Wu L."/>
            <person name="Ma J."/>
        </authorList>
    </citation>
    <scope>NUCLEOTIDE SEQUENCE [LARGE SCALE GENOMIC DNA]</scope>
    <source>
        <strain evidence="2">NBRC 102520</strain>
    </source>
</reference>
<proteinExistence type="predicted"/>
<keyword evidence="2" id="KW-1185">Reference proteome</keyword>
<gene>
    <name evidence="1" type="ORF">GCM10007857_49090</name>
</gene>
<accession>A0ABQ6B1C5</accession>
<organism evidence="1 2">
    <name type="scientific">Bradyrhizobium iriomotense</name>
    <dbReference type="NCBI Taxonomy" id="441950"/>
    <lineage>
        <taxon>Bacteria</taxon>
        <taxon>Pseudomonadati</taxon>
        <taxon>Pseudomonadota</taxon>
        <taxon>Alphaproteobacteria</taxon>
        <taxon>Hyphomicrobiales</taxon>
        <taxon>Nitrobacteraceae</taxon>
        <taxon>Bradyrhizobium</taxon>
    </lineage>
</organism>
<evidence type="ECO:0000313" key="1">
    <source>
        <dbReference type="EMBL" id="GLR88197.1"/>
    </source>
</evidence>
<dbReference type="Proteomes" id="UP001156905">
    <property type="component" value="Unassembled WGS sequence"/>
</dbReference>